<dbReference type="RefSeq" id="WP_382256225.1">
    <property type="nucleotide sequence ID" value="NZ_JBHTBX010000005.1"/>
</dbReference>
<evidence type="ECO:0000259" key="1">
    <source>
        <dbReference type="PROSITE" id="PS50206"/>
    </source>
</evidence>
<sequence>MSFFLDNWTLFAIAIASGGMLLWPALGGAARGGGLNPNEVVQLMNREKAQVIDVCSADEFAAGHVVGARHIPLDELESRLPQVVKNKALPVVMVCASGARSGRAVAVARKLGYDKAQSLAGGMGAWRAASLPVEKA</sequence>
<proteinExistence type="predicted"/>
<dbReference type="SUPFAM" id="SSF52821">
    <property type="entry name" value="Rhodanese/Cell cycle control phosphatase"/>
    <property type="match status" value="1"/>
</dbReference>
<evidence type="ECO:0000313" key="3">
    <source>
        <dbReference type="Proteomes" id="UP001596495"/>
    </source>
</evidence>
<protein>
    <submittedName>
        <fullName evidence="2">Rhodanese-like domain-containing protein</fullName>
    </submittedName>
</protein>
<accession>A0ABW2R988</accession>
<comment type="caution">
    <text evidence="2">The sequence shown here is derived from an EMBL/GenBank/DDBJ whole genome shotgun (WGS) entry which is preliminary data.</text>
</comment>
<dbReference type="PANTHER" id="PTHR43031">
    <property type="entry name" value="FAD-DEPENDENT OXIDOREDUCTASE"/>
    <property type="match status" value="1"/>
</dbReference>
<evidence type="ECO:0000313" key="2">
    <source>
        <dbReference type="EMBL" id="MFC7434633.1"/>
    </source>
</evidence>
<dbReference type="InterPro" id="IPR050229">
    <property type="entry name" value="GlpE_sulfurtransferase"/>
</dbReference>
<dbReference type="EMBL" id="JBHTBX010000005">
    <property type="protein sequence ID" value="MFC7434633.1"/>
    <property type="molecule type" value="Genomic_DNA"/>
</dbReference>
<dbReference type="PROSITE" id="PS50206">
    <property type="entry name" value="RHODANESE_3"/>
    <property type="match status" value="1"/>
</dbReference>
<keyword evidence="3" id="KW-1185">Reference proteome</keyword>
<dbReference type="SMART" id="SM00450">
    <property type="entry name" value="RHOD"/>
    <property type="match status" value="1"/>
</dbReference>
<dbReference type="InterPro" id="IPR001763">
    <property type="entry name" value="Rhodanese-like_dom"/>
</dbReference>
<name>A0ABW2R988_9BURK</name>
<feature type="domain" description="Rhodanese" evidence="1">
    <location>
        <begin position="45"/>
        <end position="135"/>
    </location>
</feature>
<organism evidence="2 3">
    <name type="scientific">Hydrogenophaga bisanensis</name>
    <dbReference type="NCBI Taxonomy" id="439611"/>
    <lineage>
        <taxon>Bacteria</taxon>
        <taxon>Pseudomonadati</taxon>
        <taxon>Pseudomonadota</taxon>
        <taxon>Betaproteobacteria</taxon>
        <taxon>Burkholderiales</taxon>
        <taxon>Comamonadaceae</taxon>
        <taxon>Hydrogenophaga</taxon>
    </lineage>
</organism>
<dbReference type="Proteomes" id="UP001596495">
    <property type="component" value="Unassembled WGS sequence"/>
</dbReference>
<dbReference type="InterPro" id="IPR036873">
    <property type="entry name" value="Rhodanese-like_dom_sf"/>
</dbReference>
<dbReference type="Gene3D" id="3.40.250.10">
    <property type="entry name" value="Rhodanese-like domain"/>
    <property type="match status" value="1"/>
</dbReference>
<dbReference type="Pfam" id="PF00581">
    <property type="entry name" value="Rhodanese"/>
    <property type="match status" value="1"/>
</dbReference>
<dbReference type="PANTHER" id="PTHR43031:SF18">
    <property type="entry name" value="RHODANESE-RELATED SULFURTRANSFERASES"/>
    <property type="match status" value="1"/>
</dbReference>
<reference evidence="3" key="1">
    <citation type="journal article" date="2019" name="Int. J. Syst. Evol. Microbiol.">
        <title>The Global Catalogue of Microorganisms (GCM) 10K type strain sequencing project: providing services to taxonomists for standard genome sequencing and annotation.</title>
        <authorList>
            <consortium name="The Broad Institute Genomics Platform"/>
            <consortium name="The Broad Institute Genome Sequencing Center for Infectious Disease"/>
            <person name="Wu L."/>
            <person name="Ma J."/>
        </authorList>
    </citation>
    <scope>NUCLEOTIDE SEQUENCE [LARGE SCALE GENOMIC DNA]</scope>
    <source>
        <strain evidence="3">CCUG 54518</strain>
    </source>
</reference>
<gene>
    <name evidence="2" type="ORF">ACFQNJ_08930</name>
</gene>
<dbReference type="CDD" id="cd00158">
    <property type="entry name" value="RHOD"/>
    <property type="match status" value="1"/>
</dbReference>